<evidence type="ECO:0000313" key="3">
    <source>
        <dbReference type="Proteomes" id="UP000249304"/>
    </source>
</evidence>
<feature type="non-terminal residue" evidence="2">
    <location>
        <position position="188"/>
    </location>
</feature>
<dbReference type="AlphaFoldDB" id="A0A2W2F0T2"/>
<organism evidence="2 3">
    <name type="scientific">Nonomuraea aridisoli</name>
    <dbReference type="NCBI Taxonomy" id="2070368"/>
    <lineage>
        <taxon>Bacteria</taxon>
        <taxon>Bacillati</taxon>
        <taxon>Actinomycetota</taxon>
        <taxon>Actinomycetes</taxon>
        <taxon>Streptosporangiales</taxon>
        <taxon>Streptosporangiaceae</taxon>
        <taxon>Nonomuraea</taxon>
    </lineage>
</organism>
<reference evidence="2 3" key="1">
    <citation type="submission" date="2018-01" db="EMBL/GenBank/DDBJ databases">
        <title>Draft genome sequence of Nonomuraea sp. KC333.</title>
        <authorList>
            <person name="Sahin N."/>
            <person name="Saygin H."/>
            <person name="Ay H."/>
        </authorList>
    </citation>
    <scope>NUCLEOTIDE SEQUENCE [LARGE SCALE GENOMIC DNA]</scope>
    <source>
        <strain evidence="2 3">KC333</strain>
    </source>
</reference>
<name>A0A2W2F0T2_9ACTN</name>
<comment type="caution">
    <text evidence="2">The sequence shown here is derived from an EMBL/GenBank/DDBJ whole genome shotgun (WGS) entry which is preliminary data.</text>
</comment>
<feature type="chain" id="PRO_5038599927" evidence="1">
    <location>
        <begin position="21"/>
        <end position="188"/>
    </location>
</feature>
<dbReference type="Proteomes" id="UP000249304">
    <property type="component" value="Unassembled WGS sequence"/>
</dbReference>
<evidence type="ECO:0000313" key="2">
    <source>
        <dbReference type="EMBL" id="PZG09824.1"/>
    </source>
</evidence>
<gene>
    <name evidence="2" type="ORF">C1J01_36995</name>
</gene>
<accession>A0A2W2F0T2</accession>
<keyword evidence="1" id="KW-0732">Signal</keyword>
<sequence length="188" mass="19433">MLKRTRWGLTFLAVTTTVLTAVPDTPATADAAPSGTGETYTVTLLTGDVVTVRPTGGRCPAVSVEPAEPNGVIRRSCGPDGHVRVIPARVAAQVGTVLDPALFDVTALIADGYDDARTQEIPVIVRPAGQARVAALAGVRALPSIGSVAGHVPKKKAAAAKRTAQSLLADAEKVWLDRRVRATSLPAT</sequence>
<keyword evidence="3" id="KW-1185">Reference proteome</keyword>
<feature type="signal peptide" evidence="1">
    <location>
        <begin position="1"/>
        <end position="20"/>
    </location>
</feature>
<protein>
    <submittedName>
        <fullName evidence="2">Uncharacterized protein</fullName>
    </submittedName>
</protein>
<proteinExistence type="predicted"/>
<dbReference type="EMBL" id="POUD01000237">
    <property type="protein sequence ID" value="PZG09824.1"/>
    <property type="molecule type" value="Genomic_DNA"/>
</dbReference>
<evidence type="ECO:0000256" key="1">
    <source>
        <dbReference type="SAM" id="SignalP"/>
    </source>
</evidence>